<dbReference type="InterPro" id="IPR045274">
    <property type="entry name" value="WAK-like"/>
</dbReference>
<dbReference type="InterPro" id="IPR000152">
    <property type="entry name" value="EGF-type_Asp/Asn_hydroxyl_site"/>
</dbReference>
<dbReference type="PaxDb" id="65489-OBART09G13600.2"/>
<dbReference type="InterPro" id="IPR001881">
    <property type="entry name" value="EGF-like_Ca-bd_dom"/>
</dbReference>
<dbReference type="InterPro" id="IPR049883">
    <property type="entry name" value="NOTCH1_EGF-like"/>
</dbReference>
<dbReference type="PROSITE" id="PS50026">
    <property type="entry name" value="EGF_3"/>
    <property type="match status" value="1"/>
</dbReference>
<evidence type="ECO:0000256" key="12">
    <source>
        <dbReference type="ARBA" id="ARBA00023157"/>
    </source>
</evidence>
<keyword evidence="21" id="KW-1185">Reference proteome</keyword>
<feature type="domain" description="Protein kinase" evidence="18">
    <location>
        <begin position="1123"/>
        <end position="1404"/>
    </location>
</feature>
<dbReference type="InterPro" id="IPR017441">
    <property type="entry name" value="Protein_kinase_ATP_BS"/>
</dbReference>
<dbReference type="PANTHER" id="PTHR27005">
    <property type="entry name" value="WALL-ASSOCIATED RECEPTOR KINASE-LIKE 21"/>
    <property type="match status" value="1"/>
</dbReference>
<keyword evidence="9 15" id="KW-0067">ATP-binding</keyword>
<dbReference type="CDD" id="cd00054">
    <property type="entry name" value="EGF_CA"/>
    <property type="match status" value="3"/>
</dbReference>
<keyword evidence="10 16" id="KW-1133">Transmembrane helix</keyword>
<accession>A0A0D3H7Y6</accession>
<dbReference type="Gene3D" id="2.10.25.10">
    <property type="entry name" value="Laminin"/>
    <property type="match status" value="4"/>
</dbReference>
<dbReference type="GO" id="GO:0005886">
    <property type="term" value="C:plasma membrane"/>
    <property type="evidence" value="ECO:0007669"/>
    <property type="project" value="TreeGrafter"/>
</dbReference>
<feature type="transmembrane region" description="Helical" evidence="16">
    <location>
        <begin position="1500"/>
        <end position="1520"/>
    </location>
</feature>
<evidence type="ECO:0000256" key="2">
    <source>
        <dbReference type="ARBA" id="ARBA00022527"/>
    </source>
</evidence>
<dbReference type="PROSITE" id="PS50011">
    <property type="entry name" value="PROTEIN_KINASE_DOM"/>
    <property type="match status" value="3"/>
</dbReference>
<evidence type="ECO:0000256" key="17">
    <source>
        <dbReference type="SAM" id="SignalP"/>
    </source>
</evidence>
<evidence type="ECO:0000313" key="21">
    <source>
        <dbReference type="Proteomes" id="UP000026960"/>
    </source>
</evidence>
<keyword evidence="3 14" id="KW-0245">EGF-like domain</keyword>
<name>A0A0D3H7Y6_9ORYZ</name>
<feature type="domain" description="Protein kinase" evidence="18">
    <location>
        <begin position="1938"/>
        <end position="2219"/>
    </location>
</feature>
<dbReference type="Gene3D" id="1.10.510.10">
    <property type="entry name" value="Transferase(Phosphotransferase) domain 1"/>
    <property type="match status" value="3"/>
</dbReference>
<dbReference type="InterPro" id="IPR008271">
    <property type="entry name" value="Ser/Thr_kinase_AS"/>
</dbReference>
<keyword evidence="12 14" id="KW-1015">Disulfide bond</keyword>
<dbReference type="SUPFAM" id="SSF57196">
    <property type="entry name" value="EGF/Laminin"/>
    <property type="match status" value="3"/>
</dbReference>
<feature type="binding site" evidence="15">
    <location>
        <position position="433"/>
    </location>
    <ligand>
        <name>ATP</name>
        <dbReference type="ChEBI" id="CHEBI:30616"/>
    </ligand>
</feature>
<dbReference type="Pfam" id="PF13947">
    <property type="entry name" value="GUB_WAK_bind"/>
    <property type="match status" value="3"/>
</dbReference>
<evidence type="ECO:0000256" key="7">
    <source>
        <dbReference type="ARBA" id="ARBA00022741"/>
    </source>
</evidence>
<dbReference type="SMART" id="SM00220">
    <property type="entry name" value="S_TKc"/>
    <property type="match status" value="3"/>
</dbReference>
<dbReference type="PROSITE" id="PS01187">
    <property type="entry name" value="EGF_CA"/>
    <property type="match status" value="3"/>
</dbReference>
<evidence type="ECO:0000256" key="10">
    <source>
        <dbReference type="ARBA" id="ARBA00022989"/>
    </source>
</evidence>
<evidence type="ECO:0000256" key="11">
    <source>
        <dbReference type="ARBA" id="ARBA00023136"/>
    </source>
</evidence>
<dbReference type="EnsemblPlants" id="OBART09G13600.2">
    <property type="protein sequence ID" value="OBART09G13600.2"/>
    <property type="gene ID" value="OBART09G13600"/>
</dbReference>
<evidence type="ECO:0008006" key="22">
    <source>
        <dbReference type="Google" id="ProtNLM"/>
    </source>
</evidence>
<evidence type="ECO:0000256" key="5">
    <source>
        <dbReference type="ARBA" id="ARBA00022692"/>
    </source>
</evidence>
<dbReference type="FunFam" id="1.10.510.10:FF:000084">
    <property type="entry name" value="Wall-associated receptor kinase 2"/>
    <property type="match status" value="3"/>
</dbReference>
<comment type="subcellular location">
    <subcellularLocation>
        <location evidence="1">Membrane</location>
        <topology evidence="1">Single-pass type I membrane protein</topology>
    </subcellularLocation>
</comment>
<keyword evidence="2" id="KW-0723">Serine/threonine-protein kinase</keyword>
<dbReference type="GO" id="GO:0030247">
    <property type="term" value="F:polysaccharide binding"/>
    <property type="evidence" value="ECO:0007669"/>
    <property type="project" value="InterPro"/>
</dbReference>
<keyword evidence="6 17" id="KW-0732">Signal</keyword>
<feature type="disulfide bond" evidence="14">
    <location>
        <begin position="1836"/>
        <end position="1846"/>
    </location>
</feature>
<dbReference type="Proteomes" id="UP000026960">
    <property type="component" value="Chromosome 9"/>
</dbReference>
<dbReference type="STRING" id="65489.A0A0D3H7Y6"/>
<sequence length="2260" mass="252074">MPPPYTRAVLASLFCVCLSAVWVAAATADIPAGQRPGCPERCGDVEIPFPFGIGKHCAMQTKYPFDLDCLDVNGTKKPFYNNTEVTKISVQEGKAWMKLGISSQCYDHVTGHILYDSNATAEFGDSPFWLSTENKIIVIGCQTMAYMESNAYVIGCFSTCNGSTPVNGSCSGGGCCQMDVPGHIYSYDGYFDEDYNDSKIWRSSPCSYMAMMEDKAFQFSTTYLNSTGVPVVLDWVITLDTCEKAKSKTTSYACVSTNSICNDDPSGGYRCNCSHGYEGNPYIKDGCEDINECLDNVTYPCPGICNNTMGSFTCSCHQGNYMENGTCIPNRKSGFLALPIVGWFPSSVITRTNDNANHLRKLQHIKNHYFRRHGGLLLYEEMKSKQGLAFKIFSEEELQQATNKFDEHQVLGQGGNGIVYKGHLKDNLEVAVKRCMTIDEQKKKEFGKEMLILSQINHKNIVKLLGCCLEVEVPILVYEFIPNDTLYHLIHGNYNGWHIPLVTRLRIAHESAEALAYLHSCASPPILHGDVKSSNILLDSNLSAKVSDFGASILAPTDETQFVTLVQGTCGYLDPEYMQTCQLTDKSDVYSFGVVLLELLTRKKPFNLDALEHEKSLSMRFLSAMKENKLSDLLDDQIKNNENMGFLEEIAELARQCLEMSGVDRSSMKEVRDKLDRLRKVIEHPWTHDNPEELESLLGESSCVVISEVESTGNFSIERKVVKAIGMVAADVPVAGRPGCQMRCGDVDIPFPFGIGDDCAIHHGFNIICKPVNGTKRPFKGPFEVTKISVRDAKAWMKMRISWQCYDSASSKMKEWVDFQNFTYTPFRFSYEDNKIFIIGCNTMAYMRGVSYVIGCLSTCSDQPKNGSCSGAGCCSVDVPPDLGYLEAYFNKDYNTSEISYSSCGYVVVMEKAVFSYSTTYIPSTNFWDDYNGTVPAVMDWIITWETCEEAKTNMSSYACVSNNSECLNSTNGRGYRCKCSKGFDGNPYVKDGLLGCRDINECLDNTTYPCAGICENTIGSYKCSCPQGQNELARGVCVPDQKIQKSQAWVMPVVGASVGFVILVIMATCSYLIRERRKLQHIKQKYFKLHGGLLLFQEMNSNERKSFTIFSEAELQHATNKFDKNQILGHGGHGTVYKGLLKDNTEIAVKKCMTMDEQHKKEFGKEMLILSQINHINIVKLLGCCLEVQVPMLVYEFIPNGTLSNLIHGNHGQHISLVTRLRIAHESAEALAYLHSYASPPIIHGDVKSSNILLDVNFMAKVSDFGASILAPLDKSQLVTLVQGTWGYLDPEYMQTCELTDKSDVYSFGVVLLELLTRKNVFNLDAPENEKSLSMRFLSAMKENKLENILDDQISNEENMEFLEEVVDLAKQCLAMCGEDRPSMKKVAEKLDRLVKVMQHPWTQQNPEELESLLGESSYIISSGASSTGNFSIEKKVVKDLASGLFMGLCFIIYENKKQIIRSQEAAAEIPKHTNQNAQQTGYLRSTDKQVQHMERHQLLLLPGCLLLYLGAIATLAAADVAIPAGGQPPGCRTRCGDVDIPYPFGVIDPDRPDCAYNRGFQLNCTSVNGAARPMFHNIEVTNISVPNGKAWMKTNISSQCFDPETNRTLYDDIWNSFRYSPYWLSNEDNKLIVVGCNSLAYMRSTSFITRQSMQYVIGCSSTCDNVDLKNGSCSGAGCCQADIPKGIRYYQGYFNANYNTTAIWRSSPCNYMVVMETSAFNFSTTYVDSTVFSDTYKGMVPTVLDWTVEWKKCEEAKENRTSYACVSSNSYCVDATNGRGYRCKCSDGYKGNPYITDGCEGPFPTILIPLPLQIKRCRKSIVFLSLFLADIDECQDAHPCTGICINTQGSYTCTCQRGKHLIDGVCKQSSSSWIIPVIGGSIGVVTLVTIVTCAYLIQERKKLHSINRSRLLFEEMKGTAFKIFTEEELQKATNNFDEKKILGHGGHGTVYKGFLNGNTEVAIKRCKTIDEQQKKEFGKEMVILSQVNHKNIVKLLGCCLEVEVPILVYEFIPNGTLFHLIHDGHGRHISISTRLQIAHQSAEALAYLHSWASPPILHGDVKSSNILLDGDFTAKVSDFGASILAPTDDAQFVTFVQGTRGYLDPEYMQTWKLTDKSDVYSFGVVVLELLTRKKPLNFDGLEDEKSLSVRFLSAVKENKLEEILDDQIKSEENMEILEEIAELARRCLEMCGENRPSMKEVAEKLDSLRKVLHHPWALHNLEEAESLLGESSIVSSEVVSTGNFSIEKKSLIGLESGR</sequence>
<keyword evidence="4" id="KW-0808">Transferase</keyword>
<dbReference type="GO" id="GO:0005524">
    <property type="term" value="F:ATP binding"/>
    <property type="evidence" value="ECO:0007669"/>
    <property type="project" value="UniProtKB-UniRule"/>
</dbReference>
<feature type="domain" description="EGF-like" evidence="19">
    <location>
        <begin position="1832"/>
        <end position="1869"/>
    </location>
</feature>
<evidence type="ECO:0000256" key="15">
    <source>
        <dbReference type="PROSITE-ProRule" id="PRU10141"/>
    </source>
</evidence>
<evidence type="ECO:0000256" key="3">
    <source>
        <dbReference type="ARBA" id="ARBA00022536"/>
    </source>
</evidence>
<dbReference type="PROSITE" id="PS00010">
    <property type="entry name" value="ASX_HYDROXYL"/>
    <property type="match status" value="1"/>
</dbReference>
<organism evidence="20">
    <name type="scientific">Oryza barthii</name>
    <dbReference type="NCBI Taxonomy" id="65489"/>
    <lineage>
        <taxon>Eukaryota</taxon>
        <taxon>Viridiplantae</taxon>
        <taxon>Streptophyta</taxon>
        <taxon>Embryophyta</taxon>
        <taxon>Tracheophyta</taxon>
        <taxon>Spermatophyta</taxon>
        <taxon>Magnoliopsida</taxon>
        <taxon>Liliopsida</taxon>
        <taxon>Poales</taxon>
        <taxon>Poaceae</taxon>
        <taxon>BOP clade</taxon>
        <taxon>Oryzoideae</taxon>
        <taxon>Oryzeae</taxon>
        <taxon>Oryzinae</taxon>
        <taxon>Oryza</taxon>
    </lineage>
</organism>
<keyword evidence="11 16" id="KW-0472">Membrane</keyword>
<proteinExistence type="predicted"/>
<evidence type="ECO:0000259" key="18">
    <source>
        <dbReference type="PROSITE" id="PS50011"/>
    </source>
</evidence>
<dbReference type="SMART" id="SM00181">
    <property type="entry name" value="EGF"/>
    <property type="match status" value="6"/>
</dbReference>
<feature type="binding site" evidence="15">
    <location>
        <position position="1152"/>
    </location>
    <ligand>
        <name>ATP</name>
        <dbReference type="ChEBI" id="CHEBI:30616"/>
    </ligand>
</feature>
<feature type="domain" description="Protein kinase" evidence="18">
    <location>
        <begin position="405"/>
        <end position="687"/>
    </location>
</feature>
<feature type="transmembrane region" description="Helical" evidence="16">
    <location>
        <begin position="1050"/>
        <end position="1074"/>
    </location>
</feature>
<dbReference type="CDD" id="cd14066">
    <property type="entry name" value="STKc_IRAK"/>
    <property type="match status" value="3"/>
</dbReference>
<dbReference type="GO" id="GO:0004674">
    <property type="term" value="F:protein serine/threonine kinase activity"/>
    <property type="evidence" value="ECO:0007669"/>
    <property type="project" value="UniProtKB-KW"/>
</dbReference>
<evidence type="ECO:0000256" key="14">
    <source>
        <dbReference type="PROSITE-ProRule" id="PRU00076"/>
    </source>
</evidence>
<dbReference type="FunFam" id="3.30.200.20:FF:000043">
    <property type="entry name" value="Wall-associated receptor kinase 2"/>
    <property type="match status" value="3"/>
</dbReference>
<feature type="chain" id="PRO_5002263311" description="Protein kinase domain-containing protein" evidence="17">
    <location>
        <begin position="29"/>
        <end position="2260"/>
    </location>
</feature>
<feature type="signal peptide" evidence="17">
    <location>
        <begin position="1"/>
        <end position="28"/>
    </location>
</feature>
<evidence type="ECO:0000256" key="16">
    <source>
        <dbReference type="SAM" id="Phobius"/>
    </source>
</evidence>
<dbReference type="GO" id="GO:0007166">
    <property type="term" value="P:cell surface receptor signaling pathway"/>
    <property type="evidence" value="ECO:0007669"/>
    <property type="project" value="InterPro"/>
</dbReference>
<evidence type="ECO:0000256" key="9">
    <source>
        <dbReference type="ARBA" id="ARBA00022840"/>
    </source>
</evidence>
<evidence type="ECO:0000256" key="13">
    <source>
        <dbReference type="ARBA" id="ARBA00023180"/>
    </source>
</evidence>
<dbReference type="InterPro" id="IPR000742">
    <property type="entry name" value="EGF"/>
</dbReference>
<evidence type="ECO:0000256" key="4">
    <source>
        <dbReference type="ARBA" id="ARBA00022679"/>
    </source>
</evidence>
<dbReference type="GO" id="GO:0005509">
    <property type="term" value="F:calcium ion binding"/>
    <property type="evidence" value="ECO:0007669"/>
    <property type="project" value="InterPro"/>
</dbReference>
<dbReference type="Gene3D" id="3.30.200.20">
    <property type="entry name" value="Phosphorylase Kinase, domain 1"/>
    <property type="match status" value="3"/>
</dbReference>
<evidence type="ECO:0000256" key="1">
    <source>
        <dbReference type="ARBA" id="ARBA00004479"/>
    </source>
</evidence>
<evidence type="ECO:0000256" key="6">
    <source>
        <dbReference type="ARBA" id="ARBA00022729"/>
    </source>
</evidence>
<dbReference type="Pfam" id="PF07645">
    <property type="entry name" value="EGF_CA"/>
    <property type="match status" value="3"/>
</dbReference>
<dbReference type="HOGENOM" id="CLU_000288_164_2_1"/>
<reference evidence="20" key="2">
    <citation type="submission" date="2015-03" db="UniProtKB">
        <authorList>
            <consortium name="EnsemblPlants"/>
        </authorList>
    </citation>
    <scope>IDENTIFICATION</scope>
</reference>
<dbReference type="eggNOG" id="ENOG502QQPF">
    <property type="taxonomic scope" value="Eukaryota"/>
</dbReference>
<reference evidence="20" key="1">
    <citation type="journal article" date="2009" name="Rice">
        <title>De Novo Next Generation Sequencing of Plant Genomes.</title>
        <authorList>
            <person name="Rounsley S."/>
            <person name="Marri P.R."/>
            <person name="Yu Y."/>
            <person name="He R."/>
            <person name="Sisneros N."/>
            <person name="Goicoechea J.L."/>
            <person name="Lee S.J."/>
            <person name="Angelova A."/>
            <person name="Kudrna D."/>
            <person name="Luo M."/>
            <person name="Affourtit J."/>
            <person name="Desany B."/>
            <person name="Knight J."/>
            <person name="Niazi F."/>
            <person name="Egholm M."/>
            <person name="Wing R.A."/>
        </authorList>
    </citation>
    <scope>NUCLEOTIDE SEQUENCE [LARGE SCALE GENOMIC DNA]</scope>
    <source>
        <strain evidence="20">cv. IRGC 105608</strain>
    </source>
</reference>
<dbReference type="SMART" id="SM00179">
    <property type="entry name" value="EGF_CA"/>
    <property type="match status" value="4"/>
</dbReference>
<dbReference type="Pfam" id="PF00069">
    <property type="entry name" value="Pkinase"/>
    <property type="match status" value="1"/>
</dbReference>
<dbReference type="SUPFAM" id="SSF56112">
    <property type="entry name" value="Protein kinase-like (PK-like)"/>
    <property type="match status" value="3"/>
</dbReference>
<dbReference type="InterPro" id="IPR001245">
    <property type="entry name" value="Ser-Thr/Tyr_kinase_cat_dom"/>
</dbReference>
<keyword evidence="8" id="KW-0418">Kinase</keyword>
<dbReference type="InterPro" id="IPR018097">
    <property type="entry name" value="EGF_Ca-bd_CS"/>
</dbReference>
<protein>
    <recommendedName>
        <fullName evidence="22">Protein kinase domain-containing protein</fullName>
    </recommendedName>
</protein>
<keyword evidence="7 15" id="KW-0547">Nucleotide-binding</keyword>
<dbReference type="PROSITE" id="PS00107">
    <property type="entry name" value="PROTEIN_KINASE_ATP"/>
    <property type="match status" value="3"/>
</dbReference>
<dbReference type="Pfam" id="PF07714">
    <property type="entry name" value="PK_Tyr_Ser-Thr"/>
    <property type="match status" value="2"/>
</dbReference>
<dbReference type="PANTHER" id="PTHR27005:SF479">
    <property type="entry name" value="OS06G0706600 PROTEIN"/>
    <property type="match status" value="1"/>
</dbReference>
<feature type="binding site" evidence="15">
    <location>
        <position position="1966"/>
    </location>
    <ligand>
        <name>ATP</name>
        <dbReference type="ChEBI" id="CHEBI:30616"/>
    </ligand>
</feature>
<keyword evidence="5 16" id="KW-0812">Transmembrane</keyword>
<dbReference type="InterPro" id="IPR000719">
    <property type="entry name" value="Prot_kinase_dom"/>
</dbReference>
<comment type="caution">
    <text evidence="14">Lacks conserved residue(s) required for the propagation of feature annotation.</text>
</comment>
<evidence type="ECO:0000259" key="19">
    <source>
        <dbReference type="PROSITE" id="PS50026"/>
    </source>
</evidence>
<keyword evidence="13" id="KW-0325">Glycoprotein</keyword>
<dbReference type="InterPro" id="IPR025287">
    <property type="entry name" value="WAK_GUB"/>
</dbReference>
<dbReference type="PROSITE" id="PS00108">
    <property type="entry name" value="PROTEIN_KINASE_ST"/>
    <property type="match status" value="3"/>
</dbReference>
<evidence type="ECO:0000313" key="20">
    <source>
        <dbReference type="EnsemblPlants" id="OBART09G13600.2"/>
    </source>
</evidence>
<evidence type="ECO:0000256" key="8">
    <source>
        <dbReference type="ARBA" id="ARBA00022777"/>
    </source>
</evidence>
<dbReference type="InterPro" id="IPR011009">
    <property type="entry name" value="Kinase-like_dom_sf"/>
</dbReference>
<dbReference type="Gramene" id="OBART09G13600.2">
    <property type="protein sequence ID" value="OBART09G13600.2"/>
    <property type="gene ID" value="OBART09G13600"/>
</dbReference>